<dbReference type="InterPro" id="IPR041699">
    <property type="entry name" value="AAA_32"/>
</dbReference>
<keyword evidence="5" id="KW-1185">Reference proteome</keyword>
<comment type="catalytic activity">
    <reaction evidence="2">
        <text>Hydrolysis of proteins in presence of ATP.</text>
        <dbReference type="EC" id="3.4.21.53"/>
    </reaction>
</comment>
<gene>
    <name evidence="4" type="ORF">OHT75_01430</name>
</gene>
<evidence type="ECO:0000256" key="1">
    <source>
        <dbReference type="ARBA" id="ARBA00022670"/>
    </source>
</evidence>
<dbReference type="InterPro" id="IPR014721">
    <property type="entry name" value="Ribsml_uS5_D2-typ_fold_subgr"/>
</dbReference>
<dbReference type="Pfam" id="PF05362">
    <property type="entry name" value="Lon_C"/>
    <property type="match status" value="1"/>
</dbReference>
<dbReference type="InterPro" id="IPR027065">
    <property type="entry name" value="Lon_Prtase"/>
</dbReference>
<dbReference type="SUPFAM" id="SSF54211">
    <property type="entry name" value="Ribosomal protein S5 domain 2-like"/>
    <property type="match status" value="1"/>
</dbReference>
<dbReference type="Proteomes" id="UP001163714">
    <property type="component" value="Unassembled WGS sequence"/>
</dbReference>
<dbReference type="Pfam" id="PF13654">
    <property type="entry name" value="AAA_32"/>
    <property type="match status" value="1"/>
</dbReference>
<keyword evidence="2" id="KW-0720">Serine protease</keyword>
<dbReference type="PROSITE" id="PS51786">
    <property type="entry name" value="LON_PROTEOLYTIC"/>
    <property type="match status" value="1"/>
</dbReference>
<evidence type="ECO:0000313" key="4">
    <source>
        <dbReference type="EMBL" id="MCW3171138.1"/>
    </source>
</evidence>
<dbReference type="Gene3D" id="3.40.50.300">
    <property type="entry name" value="P-loop containing nucleotide triphosphate hydrolases"/>
    <property type="match status" value="1"/>
</dbReference>
<dbReference type="InterPro" id="IPR027417">
    <property type="entry name" value="P-loop_NTPase"/>
</dbReference>
<keyword evidence="2" id="KW-0378">Hydrolase</keyword>
<organism evidence="4 5">
    <name type="scientific">Shewanella subflava</name>
    <dbReference type="NCBI Taxonomy" id="2986476"/>
    <lineage>
        <taxon>Bacteria</taxon>
        <taxon>Pseudomonadati</taxon>
        <taxon>Pseudomonadota</taxon>
        <taxon>Gammaproteobacteria</taxon>
        <taxon>Alteromonadales</taxon>
        <taxon>Shewanellaceae</taxon>
        <taxon>Shewanella</taxon>
    </lineage>
</organism>
<feature type="active site" evidence="2">
    <location>
        <position position="430"/>
    </location>
</feature>
<feature type="active site" evidence="2">
    <location>
        <position position="473"/>
    </location>
</feature>
<dbReference type="Pfam" id="PF20436">
    <property type="entry name" value="LonB_AAA-LID"/>
    <property type="match status" value="1"/>
</dbReference>
<keyword evidence="1 2" id="KW-0645">Protease</keyword>
<dbReference type="PANTHER" id="PTHR10046">
    <property type="entry name" value="ATP DEPENDENT LON PROTEASE FAMILY MEMBER"/>
    <property type="match status" value="1"/>
</dbReference>
<dbReference type="InterPro" id="IPR046843">
    <property type="entry name" value="LonB_AAA-LID"/>
</dbReference>
<evidence type="ECO:0000256" key="2">
    <source>
        <dbReference type="PROSITE-ProRule" id="PRU01122"/>
    </source>
</evidence>
<comment type="similarity">
    <text evidence="2">Belongs to the peptidase S16 family.</text>
</comment>
<dbReference type="RefSeq" id="WP_264724596.1">
    <property type="nucleotide sequence ID" value="NZ_JAPDMX010000002.1"/>
</dbReference>
<sequence>MNSTLLPSAKLAPQFHVPKEVPSTFYPSHLLLGQDRVVSSFKLMSKLAGQHFFLADFPGIDRVDFIDALCTQVDTPTDQFLVATKPADENAVTFKWQPQRPPENVGTIAKQQSLFCYLQGQIKRHDLIGKMQKTDKSSQYKAGALASNHFVFICLHSIWKREGLWELLLQILSDGEYRINQELAPIPLNCKIILVGSGLSYSHLKNEDRFFSQHFPLLGEISYELDLTKYSENQYVQWLATLANKQGIELEESSILPLLWYSARLVEHQQRLSLSMLDMRLLMAQAKALSPTSSLMPTSNSINSNAVANALAQLKYRHNSSEIYSAQSFDDNFINLPTEGAMVGQINGLTVIDSSDYSYGEPARITTSVHYGDGEVADIERKSELGGNIHTKGMMILSACLYRIFGRDAPLHLNANIVFEQSYQEIDGDSASLAEYCCLMSAIAEQPILQSLALTGALDQFGNVQAIGGVNEKIEGFFNLCARRGLTGEQGVIIPKANVLQLNLEPEVIKAVSDGKFHIYAIEHMDEAVELLMALPAGVANEDNDFPPDTLYGMVQQRLDRLAGQDDDVELGFIAKLLAKLRII</sequence>
<dbReference type="Gene3D" id="3.30.230.10">
    <property type="match status" value="1"/>
</dbReference>
<dbReference type="InterPro" id="IPR020568">
    <property type="entry name" value="Ribosomal_Su5_D2-typ_SF"/>
</dbReference>
<dbReference type="InterPro" id="IPR008269">
    <property type="entry name" value="Lon_proteolytic"/>
</dbReference>
<reference evidence="4" key="1">
    <citation type="submission" date="2022-10" db="EMBL/GenBank/DDBJ databases">
        <title>Shewanella flava sp. nov, isolated from the estuary of the Fenhe River into the Yellow River.</title>
        <authorList>
            <person name="Li Y."/>
        </authorList>
    </citation>
    <scope>NUCLEOTIDE SEQUENCE</scope>
    <source>
        <strain evidence="4">FYR11-62</strain>
    </source>
</reference>
<dbReference type="EC" id="3.4.21.53" evidence="2"/>
<accession>A0ABT3I501</accession>
<feature type="domain" description="Lon proteolytic" evidence="3">
    <location>
        <begin position="340"/>
        <end position="535"/>
    </location>
</feature>
<dbReference type="EMBL" id="JAPDMX010000002">
    <property type="protein sequence ID" value="MCW3171138.1"/>
    <property type="molecule type" value="Genomic_DNA"/>
</dbReference>
<protein>
    <recommendedName>
        <fullName evidence="2">endopeptidase La</fullName>
        <ecNumber evidence="2">3.4.21.53</ecNumber>
    </recommendedName>
</protein>
<name>A0ABT3I501_9GAMM</name>
<comment type="caution">
    <text evidence="4">The sequence shown here is derived from an EMBL/GenBank/DDBJ whole genome shotgun (WGS) entry which is preliminary data.</text>
</comment>
<proteinExistence type="inferred from homology"/>
<evidence type="ECO:0000313" key="5">
    <source>
        <dbReference type="Proteomes" id="UP001163714"/>
    </source>
</evidence>
<evidence type="ECO:0000259" key="3">
    <source>
        <dbReference type="PROSITE" id="PS51786"/>
    </source>
</evidence>
<dbReference type="PRINTS" id="PR00830">
    <property type="entry name" value="ENDOLAPTASE"/>
</dbReference>